<proteinExistence type="predicted"/>
<comment type="caution">
    <text evidence="1">The sequence shown here is derived from an EMBL/GenBank/DDBJ whole genome shotgun (WGS) entry which is preliminary data.</text>
</comment>
<evidence type="ECO:0000313" key="2">
    <source>
        <dbReference type="Proteomes" id="UP001055879"/>
    </source>
</evidence>
<evidence type="ECO:0000313" key="1">
    <source>
        <dbReference type="EMBL" id="KAI3673599.1"/>
    </source>
</evidence>
<keyword evidence="2" id="KW-1185">Reference proteome</keyword>
<name>A0ACB8XTN5_ARCLA</name>
<reference evidence="2" key="1">
    <citation type="journal article" date="2022" name="Mol. Ecol. Resour.">
        <title>The genomes of chicory, endive, great burdock and yacon provide insights into Asteraceae palaeo-polyploidization history and plant inulin production.</title>
        <authorList>
            <person name="Fan W."/>
            <person name="Wang S."/>
            <person name="Wang H."/>
            <person name="Wang A."/>
            <person name="Jiang F."/>
            <person name="Liu H."/>
            <person name="Zhao H."/>
            <person name="Xu D."/>
            <person name="Zhang Y."/>
        </authorList>
    </citation>
    <scope>NUCLEOTIDE SEQUENCE [LARGE SCALE GENOMIC DNA]</scope>
    <source>
        <strain evidence="2">cv. Niubang</strain>
    </source>
</reference>
<sequence length="79" mass="8391">MVGIKALLAFVLFLPPISFGNILSALFHLTDTNKKVYQSINQSCGDAEKENGRVIQGNAEKEYGSILNGSVASSASTSK</sequence>
<organism evidence="1 2">
    <name type="scientific">Arctium lappa</name>
    <name type="common">Greater burdock</name>
    <name type="synonym">Lappa major</name>
    <dbReference type="NCBI Taxonomy" id="4217"/>
    <lineage>
        <taxon>Eukaryota</taxon>
        <taxon>Viridiplantae</taxon>
        <taxon>Streptophyta</taxon>
        <taxon>Embryophyta</taxon>
        <taxon>Tracheophyta</taxon>
        <taxon>Spermatophyta</taxon>
        <taxon>Magnoliopsida</taxon>
        <taxon>eudicotyledons</taxon>
        <taxon>Gunneridae</taxon>
        <taxon>Pentapetalae</taxon>
        <taxon>asterids</taxon>
        <taxon>campanulids</taxon>
        <taxon>Asterales</taxon>
        <taxon>Asteraceae</taxon>
        <taxon>Carduoideae</taxon>
        <taxon>Cardueae</taxon>
        <taxon>Arctiinae</taxon>
        <taxon>Arctium</taxon>
    </lineage>
</organism>
<dbReference type="EMBL" id="CM042061">
    <property type="protein sequence ID" value="KAI3673599.1"/>
    <property type="molecule type" value="Genomic_DNA"/>
</dbReference>
<protein>
    <submittedName>
        <fullName evidence="1">Uncharacterized protein</fullName>
    </submittedName>
</protein>
<dbReference type="Proteomes" id="UP001055879">
    <property type="component" value="Linkage Group LG15"/>
</dbReference>
<gene>
    <name evidence="1" type="ORF">L6452_39722</name>
</gene>
<accession>A0ACB8XTN5</accession>
<reference evidence="1 2" key="2">
    <citation type="journal article" date="2022" name="Mol. Ecol. Resour.">
        <title>The genomes of chicory, endive, great burdock and yacon provide insights into Asteraceae paleo-polyploidization history and plant inulin production.</title>
        <authorList>
            <person name="Fan W."/>
            <person name="Wang S."/>
            <person name="Wang H."/>
            <person name="Wang A."/>
            <person name="Jiang F."/>
            <person name="Liu H."/>
            <person name="Zhao H."/>
            <person name="Xu D."/>
            <person name="Zhang Y."/>
        </authorList>
    </citation>
    <scope>NUCLEOTIDE SEQUENCE [LARGE SCALE GENOMIC DNA]</scope>
    <source>
        <strain evidence="2">cv. Niubang</strain>
    </source>
</reference>